<dbReference type="Proteomes" id="UP000799537">
    <property type="component" value="Unassembled WGS sequence"/>
</dbReference>
<dbReference type="GeneID" id="54572376"/>
<dbReference type="InterPro" id="IPR050502">
    <property type="entry name" value="Euk_RNA-bind_prot"/>
</dbReference>
<dbReference type="InterPro" id="IPR035979">
    <property type="entry name" value="RBD_domain_sf"/>
</dbReference>
<dbReference type="InterPro" id="IPR012677">
    <property type="entry name" value="Nucleotide-bd_a/b_plait_sf"/>
</dbReference>
<evidence type="ECO:0000256" key="1">
    <source>
        <dbReference type="ARBA" id="ARBA00022884"/>
    </source>
</evidence>
<dbReference type="EMBL" id="ML993643">
    <property type="protein sequence ID" value="KAF2159039.1"/>
    <property type="molecule type" value="Genomic_DNA"/>
</dbReference>
<dbReference type="Pfam" id="PF00076">
    <property type="entry name" value="RRM_1"/>
    <property type="match status" value="1"/>
</dbReference>
<reference evidence="5" key="1">
    <citation type="journal article" date="2020" name="Stud. Mycol.">
        <title>101 Dothideomycetes genomes: a test case for predicting lifestyles and emergence of pathogens.</title>
        <authorList>
            <person name="Haridas S."/>
            <person name="Albert R."/>
            <person name="Binder M."/>
            <person name="Bloem J."/>
            <person name="Labutti K."/>
            <person name="Salamov A."/>
            <person name="Andreopoulos B."/>
            <person name="Baker S."/>
            <person name="Barry K."/>
            <person name="Bills G."/>
            <person name="Bluhm B."/>
            <person name="Cannon C."/>
            <person name="Castanera R."/>
            <person name="Culley D."/>
            <person name="Daum C."/>
            <person name="Ezra D."/>
            <person name="Gonzalez J."/>
            <person name="Henrissat B."/>
            <person name="Kuo A."/>
            <person name="Liang C."/>
            <person name="Lipzen A."/>
            <person name="Lutzoni F."/>
            <person name="Magnuson J."/>
            <person name="Mondo S."/>
            <person name="Nolan M."/>
            <person name="Ohm R."/>
            <person name="Pangilinan J."/>
            <person name="Park H.-J."/>
            <person name="Ramirez L."/>
            <person name="Alfaro M."/>
            <person name="Sun H."/>
            <person name="Tritt A."/>
            <person name="Yoshinaga Y."/>
            <person name="Zwiers L.-H."/>
            <person name="Turgeon B."/>
            <person name="Goodwin S."/>
            <person name="Spatafora J."/>
            <person name="Crous P."/>
            <person name="Grigoriev I."/>
        </authorList>
    </citation>
    <scope>NUCLEOTIDE SEQUENCE</scope>
    <source>
        <strain evidence="5">ATCC 36951</strain>
    </source>
</reference>
<dbReference type="PANTHER" id="PTHR48025:SF1">
    <property type="entry name" value="RRM DOMAIN-CONTAINING PROTEIN"/>
    <property type="match status" value="1"/>
</dbReference>
<dbReference type="Gene3D" id="3.30.70.330">
    <property type="match status" value="2"/>
</dbReference>
<evidence type="ECO:0000313" key="6">
    <source>
        <dbReference type="Proteomes" id="UP000799537"/>
    </source>
</evidence>
<keyword evidence="1 2" id="KW-0694">RNA-binding</keyword>
<dbReference type="InterPro" id="IPR000504">
    <property type="entry name" value="RRM_dom"/>
</dbReference>
<accession>A0A6A6BZQ1</accession>
<organism evidence="5 6">
    <name type="scientific">Zasmidium cellare ATCC 36951</name>
    <dbReference type="NCBI Taxonomy" id="1080233"/>
    <lineage>
        <taxon>Eukaryota</taxon>
        <taxon>Fungi</taxon>
        <taxon>Dikarya</taxon>
        <taxon>Ascomycota</taxon>
        <taxon>Pezizomycotina</taxon>
        <taxon>Dothideomycetes</taxon>
        <taxon>Dothideomycetidae</taxon>
        <taxon>Mycosphaerellales</taxon>
        <taxon>Mycosphaerellaceae</taxon>
        <taxon>Zasmidium</taxon>
    </lineage>
</organism>
<dbReference type="PROSITE" id="PS50102">
    <property type="entry name" value="RRM"/>
    <property type="match status" value="2"/>
</dbReference>
<sequence length="253" mass="28712">MDQTVRLYVGNLPYAAQREDIETLFAKNNVPLKKMDMSIDPFTGRNPSYCFVELDPADADLAMEALQGQTVRGRPVKVNLNTQKGPRTHRPLTVEYEHSRRTHRFPTTNATNNDFAFDRWSRQDAESHWTAPFEERRRLFVGGLSRIPNQDVVNAEMRGLFDGYDVQAVSKLISPRDNVVPEEGSQYYCFVDVGSAEEAESAVPVLNGKPTPYVQHARQKKPTIVQREQLGVPKNPTPGNRARDLAGSWRRVE</sequence>
<feature type="domain" description="RRM" evidence="4">
    <location>
        <begin position="5"/>
        <end position="83"/>
    </location>
</feature>
<evidence type="ECO:0000256" key="2">
    <source>
        <dbReference type="PROSITE-ProRule" id="PRU00176"/>
    </source>
</evidence>
<name>A0A6A6BZQ1_ZASCE</name>
<protein>
    <recommendedName>
        <fullName evidence="4">RRM domain-containing protein</fullName>
    </recommendedName>
</protein>
<dbReference type="OrthoDB" id="272703at2759"/>
<feature type="region of interest" description="Disordered" evidence="3">
    <location>
        <begin position="218"/>
        <end position="253"/>
    </location>
</feature>
<keyword evidence="6" id="KW-1185">Reference proteome</keyword>
<dbReference type="GO" id="GO:0003729">
    <property type="term" value="F:mRNA binding"/>
    <property type="evidence" value="ECO:0007669"/>
    <property type="project" value="TreeGrafter"/>
</dbReference>
<dbReference type="AlphaFoldDB" id="A0A6A6BZQ1"/>
<dbReference type="GO" id="GO:0005634">
    <property type="term" value="C:nucleus"/>
    <property type="evidence" value="ECO:0007669"/>
    <property type="project" value="TreeGrafter"/>
</dbReference>
<dbReference type="SMART" id="SM00360">
    <property type="entry name" value="RRM"/>
    <property type="match status" value="2"/>
</dbReference>
<gene>
    <name evidence="5" type="ORF">M409DRAFT_71287</name>
</gene>
<proteinExistence type="predicted"/>
<evidence type="ECO:0000256" key="3">
    <source>
        <dbReference type="SAM" id="MobiDB-lite"/>
    </source>
</evidence>
<evidence type="ECO:0000259" key="4">
    <source>
        <dbReference type="PROSITE" id="PS50102"/>
    </source>
</evidence>
<feature type="domain" description="RRM" evidence="4">
    <location>
        <begin position="137"/>
        <end position="219"/>
    </location>
</feature>
<dbReference type="PANTHER" id="PTHR48025">
    <property type="entry name" value="OS02G0815200 PROTEIN"/>
    <property type="match status" value="1"/>
</dbReference>
<dbReference type="SUPFAM" id="SSF54928">
    <property type="entry name" value="RNA-binding domain, RBD"/>
    <property type="match status" value="1"/>
</dbReference>
<dbReference type="RefSeq" id="XP_033659928.1">
    <property type="nucleotide sequence ID" value="XM_033819104.1"/>
</dbReference>
<evidence type="ECO:0000313" key="5">
    <source>
        <dbReference type="EMBL" id="KAF2159039.1"/>
    </source>
</evidence>